<evidence type="ECO:0008006" key="2">
    <source>
        <dbReference type="Google" id="ProtNLM"/>
    </source>
</evidence>
<dbReference type="Pfam" id="PF13176">
    <property type="entry name" value="TPR_7"/>
    <property type="match status" value="1"/>
</dbReference>
<evidence type="ECO:0000313" key="1">
    <source>
        <dbReference type="EMBL" id="VAW51690.1"/>
    </source>
</evidence>
<dbReference type="PROSITE" id="PS50005">
    <property type="entry name" value="TPR"/>
    <property type="match status" value="4"/>
</dbReference>
<dbReference type="SUPFAM" id="SSF48452">
    <property type="entry name" value="TPR-like"/>
    <property type="match status" value="1"/>
</dbReference>
<reference evidence="1" key="1">
    <citation type="submission" date="2018-06" db="EMBL/GenBank/DDBJ databases">
        <authorList>
            <person name="Zhirakovskaya E."/>
        </authorList>
    </citation>
    <scope>NUCLEOTIDE SEQUENCE</scope>
</reference>
<dbReference type="PANTHER" id="PTHR12558">
    <property type="entry name" value="CELL DIVISION CYCLE 16,23,27"/>
    <property type="match status" value="1"/>
</dbReference>
<dbReference type="SUPFAM" id="SSF81901">
    <property type="entry name" value="HCP-like"/>
    <property type="match status" value="1"/>
</dbReference>
<dbReference type="SMART" id="SM00028">
    <property type="entry name" value="TPR"/>
    <property type="match status" value="9"/>
</dbReference>
<dbReference type="Gene3D" id="1.25.40.10">
    <property type="entry name" value="Tetratricopeptide repeat domain"/>
    <property type="match status" value="3"/>
</dbReference>
<gene>
    <name evidence="1" type="ORF">MNBD_GAMMA06-1906</name>
</gene>
<accession>A0A3B0WGU4</accession>
<dbReference type="Pfam" id="PF13424">
    <property type="entry name" value="TPR_12"/>
    <property type="match status" value="1"/>
</dbReference>
<dbReference type="EMBL" id="UOFD01000034">
    <property type="protein sequence ID" value="VAW51690.1"/>
    <property type="molecule type" value="Genomic_DNA"/>
</dbReference>
<dbReference type="Pfam" id="PF13181">
    <property type="entry name" value="TPR_8"/>
    <property type="match status" value="1"/>
</dbReference>
<dbReference type="PROSITE" id="PS50293">
    <property type="entry name" value="TPR_REGION"/>
    <property type="match status" value="1"/>
</dbReference>
<name>A0A3B0WGU4_9ZZZZ</name>
<dbReference type="InterPro" id="IPR011990">
    <property type="entry name" value="TPR-like_helical_dom_sf"/>
</dbReference>
<dbReference type="PANTHER" id="PTHR12558:SF13">
    <property type="entry name" value="CELL DIVISION CYCLE PROTEIN 27 HOMOLOG"/>
    <property type="match status" value="1"/>
</dbReference>
<dbReference type="Pfam" id="PF13432">
    <property type="entry name" value="TPR_16"/>
    <property type="match status" value="2"/>
</dbReference>
<proteinExistence type="predicted"/>
<protein>
    <recommendedName>
        <fullName evidence="2">Tetratricopeptide repeat protein</fullName>
    </recommendedName>
</protein>
<sequence>MSEISKKAVIELSKKGSRLFRSGQLKDAEAAYLEARELDEENPYVLSGLGDVYRKLNRFEESGAQYDAVLKSDANNIFALRGAGDARRGMKQPLAAIPYWLRYLEINERDSHVMVRIADAYHKLDDSENAIDFYEQSLIIKPYDPFALLGLGNVYYAQHNDEKALACFEKLLAKNTSHNVVLMTMIGNIYRRRKEFDRAMDHYENALELDSKNNFALFGMGDCFRGQLNMEKAVYWWGQILDQEPENQTLWTRVGDALVSLGRLDEAIQHYNSSLKVTHDLYAVLGLARVAQKQGDSDKACYYCEQALEVDKDNVRALEELARICDDAGYTEKAQAARARITF</sequence>
<dbReference type="InterPro" id="IPR019734">
    <property type="entry name" value="TPR_rpt"/>
</dbReference>
<dbReference type="AlphaFoldDB" id="A0A3B0WGU4"/>
<organism evidence="1">
    <name type="scientific">hydrothermal vent metagenome</name>
    <dbReference type="NCBI Taxonomy" id="652676"/>
    <lineage>
        <taxon>unclassified sequences</taxon>
        <taxon>metagenomes</taxon>
        <taxon>ecological metagenomes</taxon>
    </lineage>
</organism>